<reference evidence="1 2" key="1">
    <citation type="submission" date="2020-04" db="EMBL/GenBank/DDBJ databases">
        <title>Marinomonas sp. M1K-6 isolated from the deep seawater of the Mariana Trench.</title>
        <authorList>
            <person name="Li Y."/>
        </authorList>
    </citation>
    <scope>NUCLEOTIDE SEQUENCE [LARGE SCALE GENOMIC DNA]</scope>
    <source>
        <strain evidence="1 2">M1K-6</strain>
    </source>
</reference>
<evidence type="ECO:0008006" key="3">
    <source>
        <dbReference type="Google" id="ProtNLM"/>
    </source>
</evidence>
<dbReference type="SUPFAM" id="SSF48452">
    <property type="entry name" value="TPR-like"/>
    <property type="match status" value="1"/>
</dbReference>
<dbReference type="AlphaFoldDB" id="A0A847R192"/>
<name>A0A847R192_9GAMM</name>
<accession>A0A847R192</accession>
<dbReference type="PROSITE" id="PS51257">
    <property type="entry name" value="PROKAR_LIPOPROTEIN"/>
    <property type="match status" value="1"/>
</dbReference>
<evidence type="ECO:0000313" key="2">
    <source>
        <dbReference type="Proteomes" id="UP000586067"/>
    </source>
</evidence>
<dbReference type="InterPro" id="IPR011990">
    <property type="entry name" value="TPR-like_helical_dom_sf"/>
</dbReference>
<keyword evidence="2" id="KW-1185">Reference proteome</keyword>
<dbReference type="Proteomes" id="UP000586067">
    <property type="component" value="Unassembled WGS sequence"/>
</dbReference>
<organism evidence="1 2">
    <name type="scientific">Marinomonas profundi</name>
    <dbReference type="NCBI Taxonomy" id="2726122"/>
    <lineage>
        <taxon>Bacteria</taxon>
        <taxon>Pseudomonadati</taxon>
        <taxon>Pseudomonadota</taxon>
        <taxon>Gammaproteobacteria</taxon>
        <taxon>Oceanospirillales</taxon>
        <taxon>Oceanospirillaceae</taxon>
        <taxon>Marinomonas</taxon>
    </lineage>
</organism>
<comment type="caution">
    <text evidence="1">The sequence shown here is derived from an EMBL/GenBank/DDBJ whole genome shotgun (WGS) entry which is preliminary data.</text>
</comment>
<dbReference type="Gene3D" id="1.25.40.10">
    <property type="entry name" value="Tetratricopeptide repeat domain"/>
    <property type="match status" value="1"/>
</dbReference>
<proteinExistence type="predicted"/>
<evidence type="ECO:0000313" key="1">
    <source>
        <dbReference type="EMBL" id="NLQ17481.1"/>
    </source>
</evidence>
<protein>
    <recommendedName>
        <fullName evidence="3">Tetratricopeptide repeat protein</fullName>
    </recommendedName>
</protein>
<dbReference type="EMBL" id="JABAEK010000005">
    <property type="protein sequence ID" value="NLQ17481.1"/>
    <property type="molecule type" value="Genomic_DNA"/>
</dbReference>
<gene>
    <name evidence="1" type="ORF">HGG82_07550</name>
</gene>
<sequence length="567" mass="64430">MRALHTLKSSIFLVALSFLTGCATYKQDIDAGLSLAKEGDWKGAESKLEGILDSPEDKLLYYMEIGALAQNQGDFERSNALLEQAERLSDTFFPDNFSNRSWALLSNPRQSDYRGSGMERVYISYLKSLNYLALAEQESTLTKKRQLNDAALVEVRRIDIKLNEIRAQNPSYQDLNAKENQAFYLKALSWLGDFYTGGRDTDKFLYRDDAWARYLEGLQYEISGDYDDARISYQKAANLYQDGYAKQYDLPSVTAERAWLDVIRMMQKGGYNHREIQRQIDTQLSAEMQTTLKQYQKGDAELVILEHQGFIPDKSEMTVLLYADPNAYSLVLEPLHGGGTQAANDAFRWFTMVYADINPLNLIANYKTGGAWGTFSGIFTKRVILGRPAWQQLSSSKVDTLLTEQVVRVTVPYYQRFTLDQHQPTLQLNQTTKNTKVDHPTITRGLTMTSLADIALQEQLAQAQRDIYESLVRELLRSWLAYQVSSNVQDQNAALILNLIGQVAVFASSAADTRNWLTLPAQVRLTREPLSPGDYTPTYKVNENVFSLGKVTLEANKIKVWNLRNPY</sequence>